<dbReference type="AlphaFoldDB" id="A0AAN6N6M6"/>
<dbReference type="PROSITE" id="PS50297">
    <property type="entry name" value="ANK_REP_REGION"/>
    <property type="match status" value="1"/>
</dbReference>
<dbReference type="SUPFAM" id="SSF48403">
    <property type="entry name" value="Ankyrin repeat"/>
    <property type="match status" value="1"/>
</dbReference>
<dbReference type="InterPro" id="IPR050745">
    <property type="entry name" value="Multifunctional_regulatory"/>
</dbReference>
<dbReference type="InterPro" id="IPR036770">
    <property type="entry name" value="Ankyrin_rpt-contain_sf"/>
</dbReference>
<dbReference type="EMBL" id="MU853810">
    <property type="protein sequence ID" value="KAK3939521.1"/>
    <property type="molecule type" value="Genomic_DNA"/>
</dbReference>
<feature type="repeat" description="ANK" evidence="3">
    <location>
        <begin position="115"/>
        <end position="147"/>
    </location>
</feature>
<dbReference type="PANTHER" id="PTHR24189:SF73">
    <property type="entry name" value="ANKYRIN REPEAT AND SOCS BOX-CONTAINING 15B"/>
    <property type="match status" value="1"/>
</dbReference>
<evidence type="ECO:0008006" key="6">
    <source>
        <dbReference type="Google" id="ProtNLM"/>
    </source>
</evidence>
<sequence>MATITTISTAGIAAGASASVMDIAPSRIELLAQELLDLILAQLRSADVAHLSLCSKRLYQRSQAVLYGNKVLRARAMRWACLGGVNSLIRRLIPYGESVSAIFIPHMKTGTDFNGNTLTLHLAAKHGRADTFRYLIELGAGVDERDGGPLTFRALVKSLCRPGNVDSLLGPFLDAGLASGLSQEMRDEALLSVLLTTSRKEETTQSVAYVGRLLDSGASPDYVRSGRSTTKGSMSPLSAALFHPERQELFRRLLERGADINGVPDLWPRLPIPRLPLHVPACAAARDLCNNGTGLMQLCLDHGADINVRVPFLKAREERAVSLTTPLIMYLDSEDNDWSSPVALERLQYLLDHGVRFDAHYREKDRQMARHLRAGGSGGSYRFQPAASPLEALLERWTIRHLIHPPFLSALKLLILHGGGQKELFSAYYFAYENDIHLSDSNRAKFLALCSIAKFLALHSHYPCKPGTSEPDLDYPGRDRILVAWQEFVTLLISKSAAEEEDGLDTVLLDYMSWARDWPVWYLPHRDRRTPMVLDFDFIRATVAALIKAGADINSTKLVRLPPALHMLCNIYHPTEITRHRLRLMRFVIKECGADLKLEWCGSTATAMIHRKLKGMERAGMDVEAISKEVSALWEDCGEIYQDT</sequence>
<dbReference type="Proteomes" id="UP001303473">
    <property type="component" value="Unassembled WGS sequence"/>
</dbReference>
<evidence type="ECO:0000256" key="1">
    <source>
        <dbReference type="ARBA" id="ARBA00022737"/>
    </source>
</evidence>
<dbReference type="Gene3D" id="1.25.40.20">
    <property type="entry name" value="Ankyrin repeat-containing domain"/>
    <property type="match status" value="2"/>
</dbReference>
<dbReference type="PANTHER" id="PTHR24189">
    <property type="entry name" value="MYOTROPHIN"/>
    <property type="match status" value="1"/>
</dbReference>
<dbReference type="Pfam" id="PF00023">
    <property type="entry name" value="Ank"/>
    <property type="match status" value="1"/>
</dbReference>
<evidence type="ECO:0000256" key="3">
    <source>
        <dbReference type="PROSITE-ProRule" id="PRU00023"/>
    </source>
</evidence>
<keyword evidence="1" id="KW-0677">Repeat</keyword>
<reference evidence="5" key="1">
    <citation type="journal article" date="2023" name="Mol. Phylogenet. Evol.">
        <title>Genome-scale phylogeny and comparative genomics of the fungal order Sordariales.</title>
        <authorList>
            <person name="Hensen N."/>
            <person name="Bonometti L."/>
            <person name="Westerberg I."/>
            <person name="Brannstrom I.O."/>
            <person name="Guillou S."/>
            <person name="Cros-Aarteil S."/>
            <person name="Calhoun S."/>
            <person name="Haridas S."/>
            <person name="Kuo A."/>
            <person name="Mondo S."/>
            <person name="Pangilinan J."/>
            <person name="Riley R."/>
            <person name="LaButti K."/>
            <person name="Andreopoulos B."/>
            <person name="Lipzen A."/>
            <person name="Chen C."/>
            <person name="Yan M."/>
            <person name="Daum C."/>
            <person name="Ng V."/>
            <person name="Clum A."/>
            <person name="Steindorff A."/>
            <person name="Ohm R.A."/>
            <person name="Martin F."/>
            <person name="Silar P."/>
            <person name="Natvig D.O."/>
            <person name="Lalanne C."/>
            <person name="Gautier V."/>
            <person name="Ament-Velasquez S.L."/>
            <person name="Kruys A."/>
            <person name="Hutchinson M.I."/>
            <person name="Powell A.J."/>
            <person name="Barry K."/>
            <person name="Miller A.N."/>
            <person name="Grigoriev I.V."/>
            <person name="Debuchy R."/>
            <person name="Gladieux P."/>
            <person name="Hiltunen Thoren M."/>
            <person name="Johannesson H."/>
        </authorList>
    </citation>
    <scope>NUCLEOTIDE SEQUENCE [LARGE SCALE GENOMIC DNA]</scope>
    <source>
        <strain evidence="5">CBS 340.73</strain>
    </source>
</reference>
<organism evidence="4 5">
    <name type="scientific">Diplogelasinospora grovesii</name>
    <dbReference type="NCBI Taxonomy" id="303347"/>
    <lineage>
        <taxon>Eukaryota</taxon>
        <taxon>Fungi</taxon>
        <taxon>Dikarya</taxon>
        <taxon>Ascomycota</taxon>
        <taxon>Pezizomycotina</taxon>
        <taxon>Sordariomycetes</taxon>
        <taxon>Sordariomycetidae</taxon>
        <taxon>Sordariales</taxon>
        <taxon>Diplogelasinosporaceae</taxon>
        <taxon>Diplogelasinospora</taxon>
    </lineage>
</organism>
<evidence type="ECO:0000313" key="5">
    <source>
        <dbReference type="Proteomes" id="UP001303473"/>
    </source>
</evidence>
<accession>A0AAN6N6M6</accession>
<gene>
    <name evidence="4" type="ORF">QBC46DRAFT_387761</name>
</gene>
<dbReference type="SMART" id="SM00248">
    <property type="entry name" value="ANK"/>
    <property type="match status" value="4"/>
</dbReference>
<comment type="caution">
    <text evidence="4">The sequence shown here is derived from an EMBL/GenBank/DDBJ whole genome shotgun (WGS) entry which is preliminary data.</text>
</comment>
<dbReference type="PROSITE" id="PS50088">
    <property type="entry name" value="ANK_REPEAT"/>
    <property type="match status" value="1"/>
</dbReference>
<proteinExistence type="predicted"/>
<name>A0AAN6N6M6_9PEZI</name>
<evidence type="ECO:0000313" key="4">
    <source>
        <dbReference type="EMBL" id="KAK3939521.1"/>
    </source>
</evidence>
<protein>
    <recommendedName>
        <fullName evidence="6">Ankyrin</fullName>
    </recommendedName>
</protein>
<keyword evidence="5" id="KW-1185">Reference proteome</keyword>
<keyword evidence="2 3" id="KW-0040">ANK repeat</keyword>
<evidence type="ECO:0000256" key="2">
    <source>
        <dbReference type="ARBA" id="ARBA00023043"/>
    </source>
</evidence>
<dbReference type="InterPro" id="IPR002110">
    <property type="entry name" value="Ankyrin_rpt"/>
</dbReference>